<organism evidence="2 3">
    <name type="scientific">Streptomyces beihaiensis</name>
    <dbReference type="NCBI Taxonomy" id="2984495"/>
    <lineage>
        <taxon>Bacteria</taxon>
        <taxon>Bacillati</taxon>
        <taxon>Actinomycetota</taxon>
        <taxon>Actinomycetes</taxon>
        <taxon>Kitasatosporales</taxon>
        <taxon>Streptomycetaceae</taxon>
        <taxon>Streptomyces</taxon>
    </lineage>
</organism>
<feature type="domain" description="Metalloprotease TldD/E C-terminal" evidence="1">
    <location>
        <begin position="227"/>
        <end position="461"/>
    </location>
</feature>
<dbReference type="PANTHER" id="PTHR43666:SF1">
    <property type="entry name" value="CONSERVED PROTEIN"/>
    <property type="match status" value="1"/>
</dbReference>
<name>A0ABT3U3V8_9ACTN</name>
<dbReference type="InterPro" id="IPR036059">
    <property type="entry name" value="TldD/PmbA_sf"/>
</dbReference>
<evidence type="ECO:0000259" key="1">
    <source>
        <dbReference type="Pfam" id="PF19289"/>
    </source>
</evidence>
<sequence>MTARTNKPHEIVERALELSRADGCVVIADETSTANLRWAGNALTTNGVTRGRTLTVVATVDGRQGTAAGVVSRSAVTADDLEPLVRAAEEAAAKAEPAEDAQPLVDGVPHSPDFTDAPAETSSAVFARFAPALGEAFARARSGGRELYGFANHEMTSSYLGTSTGLRLRHDQPNGTLELNAKSPDRVRSAWAGRATRDFTDVDPTALDAELAIRLGWAKRRVDLPAGRYETLLPPTAVADLLIYQLWSSGARDAAEGRTVFSKPGGGTRVGERLSALSLTLRSDPHEPGLESAPFVLAHASGDDVSVFDNGLPVGATEWISGGELRHLTTTRHSAGLTGLAVAPAGDNLILDGGSGKSLDEMVAATDRGGRCLLLTCLWYIREVDPATLLLTGLTRDGVYLVENGEVVGEANNFRFNESPVDLLGRATEAGRTEKTLPREWGDWFTRAAMPALRVPDFNMSSVSQGV</sequence>
<gene>
    <name evidence="2" type="ORF">OFY01_30325</name>
</gene>
<evidence type="ECO:0000313" key="2">
    <source>
        <dbReference type="EMBL" id="MCX3063978.1"/>
    </source>
</evidence>
<comment type="caution">
    <text evidence="2">The sequence shown here is derived from an EMBL/GenBank/DDBJ whole genome shotgun (WGS) entry which is preliminary data.</text>
</comment>
<dbReference type="EMBL" id="JAPHNL010000328">
    <property type="protein sequence ID" value="MCX3063978.1"/>
    <property type="molecule type" value="Genomic_DNA"/>
</dbReference>
<dbReference type="SUPFAM" id="SSF111283">
    <property type="entry name" value="Putative modulator of DNA gyrase, PmbA/TldD"/>
    <property type="match status" value="1"/>
</dbReference>
<reference evidence="2" key="1">
    <citation type="submission" date="2022-10" db="EMBL/GenBank/DDBJ databases">
        <title>Streptomyces beihaiensis sp. nov., a chitin degrading actinobacterium, isolated from shrimp pond soil.</title>
        <authorList>
            <person name="Xie J."/>
            <person name="Shen N."/>
        </authorList>
    </citation>
    <scope>NUCLEOTIDE SEQUENCE</scope>
    <source>
        <strain evidence="2">GXMU-J5</strain>
    </source>
</reference>
<dbReference type="Proteomes" id="UP001163064">
    <property type="component" value="Unassembled WGS sequence"/>
</dbReference>
<dbReference type="PANTHER" id="PTHR43666">
    <property type="entry name" value="TLDD PROTEIN"/>
    <property type="match status" value="1"/>
</dbReference>
<dbReference type="Gene3D" id="3.30.2290.10">
    <property type="entry name" value="PmbA/TldD superfamily"/>
    <property type="match status" value="1"/>
</dbReference>
<dbReference type="Pfam" id="PF19289">
    <property type="entry name" value="PmbA_TldD_3rd"/>
    <property type="match status" value="1"/>
</dbReference>
<accession>A0ABT3U3V8</accession>
<dbReference type="InterPro" id="IPR045569">
    <property type="entry name" value="Metalloprtase-TldD/E_C"/>
</dbReference>
<evidence type="ECO:0000313" key="3">
    <source>
        <dbReference type="Proteomes" id="UP001163064"/>
    </source>
</evidence>
<keyword evidence="3" id="KW-1185">Reference proteome</keyword>
<dbReference type="RefSeq" id="WP_266605362.1">
    <property type="nucleotide sequence ID" value="NZ_JAPHNL010000328.1"/>
</dbReference>
<protein>
    <submittedName>
        <fullName evidence="2">Metallopeptidase TldD-related protein</fullName>
    </submittedName>
</protein>
<proteinExistence type="predicted"/>
<dbReference type="InterPro" id="IPR035068">
    <property type="entry name" value="TldD/PmbA_N"/>
</dbReference>